<evidence type="ECO:0000313" key="8">
    <source>
        <dbReference type="Proteomes" id="UP000219465"/>
    </source>
</evidence>
<dbReference type="RefSeq" id="WP_097108757.1">
    <property type="nucleotide sequence ID" value="NZ_OCPC01000005.1"/>
</dbReference>
<dbReference type="GO" id="GO:0046872">
    <property type="term" value="F:metal ion binding"/>
    <property type="evidence" value="ECO:0007669"/>
    <property type="project" value="UniProtKB-KW"/>
</dbReference>
<protein>
    <recommendedName>
        <fullName evidence="6">Cytochrome c domain-containing protein</fullName>
    </recommendedName>
</protein>
<keyword evidence="1 4" id="KW-0349">Heme</keyword>
<evidence type="ECO:0000256" key="3">
    <source>
        <dbReference type="ARBA" id="ARBA00023004"/>
    </source>
</evidence>
<dbReference type="InterPro" id="IPR051395">
    <property type="entry name" value="Cytochrome_c_Peroxidase/MauG"/>
</dbReference>
<dbReference type="PROSITE" id="PS51007">
    <property type="entry name" value="CYTC"/>
    <property type="match status" value="1"/>
</dbReference>
<keyword evidence="2 4" id="KW-0479">Metal-binding</keyword>
<dbReference type="PANTHER" id="PTHR30600:SF9">
    <property type="entry name" value="BLR7738 PROTEIN"/>
    <property type="match status" value="1"/>
</dbReference>
<evidence type="ECO:0000256" key="1">
    <source>
        <dbReference type="ARBA" id="ARBA00022617"/>
    </source>
</evidence>
<evidence type="ECO:0000256" key="2">
    <source>
        <dbReference type="ARBA" id="ARBA00022723"/>
    </source>
</evidence>
<feature type="domain" description="Cytochrome c" evidence="6">
    <location>
        <begin position="366"/>
        <end position="511"/>
    </location>
</feature>
<dbReference type="InterPro" id="IPR047758">
    <property type="entry name" value="CytoC_perox"/>
</dbReference>
<dbReference type="InterPro" id="IPR036909">
    <property type="entry name" value="Cyt_c-like_dom_sf"/>
</dbReference>
<dbReference type="AlphaFoldDB" id="A0A286IDQ9"/>
<name>A0A286IDQ9_9HYPH</name>
<dbReference type="PANTHER" id="PTHR30600">
    <property type="entry name" value="CYTOCHROME C PEROXIDASE-RELATED"/>
    <property type="match status" value="1"/>
</dbReference>
<feature type="chain" id="PRO_5012493416" description="Cytochrome c domain-containing protein" evidence="5">
    <location>
        <begin position="29"/>
        <end position="650"/>
    </location>
</feature>
<dbReference type="GO" id="GO:0009055">
    <property type="term" value="F:electron transfer activity"/>
    <property type="evidence" value="ECO:0007669"/>
    <property type="project" value="InterPro"/>
</dbReference>
<evidence type="ECO:0000256" key="5">
    <source>
        <dbReference type="SAM" id="SignalP"/>
    </source>
</evidence>
<sequence>MTRVTFPMIMFAVCVAGFTAFCANVVRAASPCTDEVLCLDQNWTQADRAFWYRASQGSRLIPLAWMRALEEADSEEAFLSPDNITRYGYLQEPASSYNPYGLPVGFVVDHDRSRSADIMCQTLPAICAGRVMRQEWLGLNCSACHTTDIRFGGKTVRVDGAPTLADFQTMLEDLHAALLATSVDERKLERFATRVLGAGHTGQAREALQAQIAELAVYRGRLLAMNRSDVRYGYGRLDAQGHILNKVALVGQGGDLHQSVRSNAPASYPHVWNTSQQDKIQWNGIAGEIVKLPIFGKTTDVGGLVRNVSEVIGVFAHVEISPRWKPAFLGYESSVRVKEMIDLEQTLEKLGSPVWPEAVFGSIDADKATRGRAHFVEKCAQCHDDLAVGDITSPIKVKMSGVEEVGTDVMLACNTLLHRSNAGLYEGRKFFIVKGEKIESQDSTTLMLKNAAAGVVVGKLDELLESVVGDVVDGVRTARFEAALSAEAEYLPGALSPEKKALAEQCLKSQEAATENSIVAYKARPLNGIWATAPYLHNGSVPTLHDLLLPSHLRTVLRQGQTMAAPGPDQRPLSFHVGSREFDPDRVGFRTDDAAVALLSDGTEVPPFRFEVVDDEGNPVPGNYNSGHEYGTADLSENERLDLLEYLKTL</sequence>
<feature type="signal peptide" evidence="5">
    <location>
        <begin position="1"/>
        <end position="28"/>
    </location>
</feature>
<keyword evidence="3 4" id="KW-0408">Iron</keyword>
<evidence type="ECO:0000256" key="4">
    <source>
        <dbReference type="PROSITE-ProRule" id="PRU00433"/>
    </source>
</evidence>
<gene>
    <name evidence="7" type="ORF">SAMN05877838_3181</name>
</gene>
<reference evidence="8" key="1">
    <citation type="submission" date="2017-08" db="EMBL/GenBank/DDBJ databases">
        <authorList>
            <person name="Varghese N."/>
            <person name="Submissions S."/>
        </authorList>
    </citation>
    <scope>NUCLEOTIDE SEQUENCE [LARGE SCALE GENOMIC DNA]</scope>
    <source>
        <strain evidence="8">KCTC 23107</strain>
    </source>
</reference>
<organism evidence="7 8">
    <name type="scientific">Hoeflea halophila</name>
    <dbReference type="NCBI Taxonomy" id="714899"/>
    <lineage>
        <taxon>Bacteria</taxon>
        <taxon>Pseudomonadati</taxon>
        <taxon>Pseudomonadota</taxon>
        <taxon>Alphaproteobacteria</taxon>
        <taxon>Hyphomicrobiales</taxon>
        <taxon>Rhizobiaceae</taxon>
        <taxon>Hoeflea</taxon>
    </lineage>
</organism>
<evidence type="ECO:0000259" key="6">
    <source>
        <dbReference type="PROSITE" id="PS51007"/>
    </source>
</evidence>
<dbReference type="GO" id="GO:0020037">
    <property type="term" value="F:heme binding"/>
    <property type="evidence" value="ECO:0007669"/>
    <property type="project" value="InterPro"/>
</dbReference>
<dbReference type="EMBL" id="OCPC01000005">
    <property type="protein sequence ID" value="SOE18260.1"/>
    <property type="molecule type" value="Genomic_DNA"/>
</dbReference>
<dbReference type="Pfam" id="PF21419">
    <property type="entry name" value="RoxA-like_Cyt-c"/>
    <property type="match status" value="1"/>
</dbReference>
<evidence type="ECO:0000313" key="7">
    <source>
        <dbReference type="EMBL" id="SOE18260.1"/>
    </source>
</evidence>
<dbReference type="GO" id="GO:0004130">
    <property type="term" value="F:cytochrome-c peroxidase activity"/>
    <property type="evidence" value="ECO:0007669"/>
    <property type="project" value="TreeGrafter"/>
</dbReference>
<dbReference type="SUPFAM" id="SSF46626">
    <property type="entry name" value="Cytochrome c"/>
    <property type="match status" value="1"/>
</dbReference>
<keyword evidence="5" id="KW-0732">Signal</keyword>
<dbReference type="InterPro" id="IPR009056">
    <property type="entry name" value="Cyt_c-like_dom"/>
</dbReference>
<dbReference type="NCBIfam" id="NF040606">
    <property type="entry name" value="CytoC_perox"/>
    <property type="match status" value="1"/>
</dbReference>
<dbReference type="OrthoDB" id="417271at2"/>
<dbReference type="Proteomes" id="UP000219465">
    <property type="component" value="Unassembled WGS sequence"/>
</dbReference>
<accession>A0A286IDQ9</accession>
<keyword evidence="8" id="KW-1185">Reference proteome</keyword>
<proteinExistence type="predicted"/>
<dbReference type="Gene3D" id="1.10.760.10">
    <property type="entry name" value="Cytochrome c-like domain"/>
    <property type="match status" value="1"/>
</dbReference>